<feature type="transmembrane region" description="Helical" evidence="8">
    <location>
        <begin position="245"/>
        <end position="266"/>
    </location>
</feature>
<evidence type="ECO:0000313" key="11">
    <source>
        <dbReference type="EMBL" id="PAE89099.1"/>
    </source>
</evidence>
<feature type="transmembrane region" description="Helical" evidence="8">
    <location>
        <begin position="272"/>
        <end position="290"/>
    </location>
</feature>
<feature type="transmembrane region" description="Helical" evidence="8">
    <location>
        <begin position="68"/>
        <end position="90"/>
    </location>
</feature>
<organism evidence="11 12">
    <name type="scientific">Shouchella clausii</name>
    <name type="common">Alkalihalobacillus clausii</name>
    <dbReference type="NCBI Taxonomy" id="79880"/>
    <lineage>
        <taxon>Bacteria</taxon>
        <taxon>Bacillati</taxon>
        <taxon>Bacillota</taxon>
        <taxon>Bacilli</taxon>
        <taxon>Bacillales</taxon>
        <taxon>Bacillaceae</taxon>
        <taxon>Shouchella</taxon>
    </lineage>
</organism>
<dbReference type="SMART" id="SM00382">
    <property type="entry name" value="AAA"/>
    <property type="match status" value="1"/>
</dbReference>
<dbReference type="RefSeq" id="WP_095326501.1">
    <property type="nucleotide sequence ID" value="NZ_NPCC01000011.1"/>
</dbReference>
<evidence type="ECO:0000256" key="7">
    <source>
        <dbReference type="ARBA" id="ARBA00023136"/>
    </source>
</evidence>
<feature type="transmembrane region" description="Helical" evidence="8">
    <location>
        <begin position="167"/>
        <end position="184"/>
    </location>
</feature>
<dbReference type="PROSITE" id="PS00211">
    <property type="entry name" value="ABC_TRANSPORTER_1"/>
    <property type="match status" value="1"/>
</dbReference>
<dbReference type="InterPro" id="IPR003593">
    <property type="entry name" value="AAA+_ATPase"/>
</dbReference>
<evidence type="ECO:0000256" key="6">
    <source>
        <dbReference type="ARBA" id="ARBA00022989"/>
    </source>
</evidence>
<name>A0A268P0T2_SHOCL</name>
<gene>
    <name evidence="11" type="ORF">CHH72_09655</name>
</gene>
<evidence type="ECO:0000256" key="5">
    <source>
        <dbReference type="ARBA" id="ARBA00022840"/>
    </source>
</evidence>
<dbReference type="SUPFAM" id="SSF90123">
    <property type="entry name" value="ABC transporter transmembrane region"/>
    <property type="match status" value="1"/>
</dbReference>
<evidence type="ECO:0000259" key="10">
    <source>
        <dbReference type="PROSITE" id="PS50929"/>
    </source>
</evidence>
<dbReference type="InterPro" id="IPR017871">
    <property type="entry name" value="ABC_transporter-like_CS"/>
</dbReference>
<dbReference type="Pfam" id="PF00005">
    <property type="entry name" value="ABC_tran"/>
    <property type="match status" value="1"/>
</dbReference>
<dbReference type="GO" id="GO:0005524">
    <property type="term" value="F:ATP binding"/>
    <property type="evidence" value="ECO:0007669"/>
    <property type="project" value="UniProtKB-KW"/>
</dbReference>
<dbReference type="InterPro" id="IPR003439">
    <property type="entry name" value="ABC_transporter-like_ATP-bd"/>
</dbReference>
<dbReference type="Proteomes" id="UP000216207">
    <property type="component" value="Unassembled WGS sequence"/>
</dbReference>
<keyword evidence="7 8" id="KW-0472">Membrane</keyword>
<keyword evidence="5" id="KW-0067">ATP-binding</keyword>
<reference evidence="11 12" key="1">
    <citation type="submission" date="2017-07" db="EMBL/GenBank/DDBJ databases">
        <title>Isolation and whole genome analysis of endospore-forming bacteria from heroin.</title>
        <authorList>
            <person name="Kalinowski J."/>
            <person name="Ahrens B."/>
            <person name="Al-Dilaimi A."/>
            <person name="Winkler A."/>
            <person name="Wibberg D."/>
            <person name="Schleenbecker U."/>
            <person name="Ruckert C."/>
            <person name="Wolfel R."/>
            <person name="Grass G."/>
        </authorList>
    </citation>
    <scope>NUCLEOTIDE SEQUENCE [LARGE SCALE GENOMIC DNA]</scope>
    <source>
        <strain evidence="11 12">7539</strain>
    </source>
</reference>
<dbReference type="CDD" id="cd18551">
    <property type="entry name" value="ABC_6TM_LmrA_like"/>
    <property type="match status" value="1"/>
</dbReference>
<comment type="similarity">
    <text evidence="2">Belongs to the ABC transporter superfamily.</text>
</comment>
<dbReference type="PANTHER" id="PTHR43394:SF1">
    <property type="entry name" value="ATP-BINDING CASSETTE SUB-FAMILY B MEMBER 10, MITOCHONDRIAL"/>
    <property type="match status" value="1"/>
</dbReference>
<keyword evidence="3 8" id="KW-0812">Transmembrane</keyword>
<evidence type="ECO:0000256" key="8">
    <source>
        <dbReference type="SAM" id="Phobius"/>
    </source>
</evidence>
<evidence type="ECO:0000259" key="9">
    <source>
        <dbReference type="PROSITE" id="PS50893"/>
    </source>
</evidence>
<comment type="caution">
    <text evidence="11">The sequence shown here is derived from an EMBL/GenBank/DDBJ whole genome shotgun (WGS) entry which is preliminary data.</text>
</comment>
<dbReference type="Gene3D" id="3.40.50.300">
    <property type="entry name" value="P-loop containing nucleotide triphosphate hydrolases"/>
    <property type="match status" value="1"/>
</dbReference>
<feature type="domain" description="ABC transporter" evidence="9">
    <location>
        <begin position="347"/>
        <end position="582"/>
    </location>
</feature>
<dbReference type="GO" id="GO:0016887">
    <property type="term" value="F:ATP hydrolysis activity"/>
    <property type="evidence" value="ECO:0007669"/>
    <property type="project" value="InterPro"/>
</dbReference>
<dbReference type="PANTHER" id="PTHR43394">
    <property type="entry name" value="ATP-DEPENDENT PERMEASE MDL1, MITOCHONDRIAL"/>
    <property type="match status" value="1"/>
</dbReference>
<dbReference type="EMBL" id="NPCC01000011">
    <property type="protein sequence ID" value="PAE89099.1"/>
    <property type="molecule type" value="Genomic_DNA"/>
</dbReference>
<accession>A0A268P0T2</accession>
<evidence type="ECO:0000313" key="12">
    <source>
        <dbReference type="Proteomes" id="UP000216207"/>
    </source>
</evidence>
<dbReference type="GO" id="GO:0005886">
    <property type="term" value="C:plasma membrane"/>
    <property type="evidence" value="ECO:0007669"/>
    <property type="project" value="UniProtKB-SubCell"/>
</dbReference>
<evidence type="ECO:0000256" key="3">
    <source>
        <dbReference type="ARBA" id="ARBA00022692"/>
    </source>
</evidence>
<keyword evidence="6 8" id="KW-1133">Transmembrane helix</keyword>
<dbReference type="Pfam" id="PF00664">
    <property type="entry name" value="ABC_membrane"/>
    <property type="match status" value="1"/>
</dbReference>
<keyword evidence="4" id="KW-0547">Nucleotide-binding</keyword>
<dbReference type="GO" id="GO:0015421">
    <property type="term" value="F:ABC-type oligopeptide transporter activity"/>
    <property type="evidence" value="ECO:0007669"/>
    <property type="project" value="TreeGrafter"/>
</dbReference>
<dbReference type="PROSITE" id="PS50893">
    <property type="entry name" value="ABC_TRANSPORTER_2"/>
    <property type="match status" value="1"/>
</dbReference>
<protein>
    <submittedName>
        <fullName evidence="11">Multidrug ABC transporter permease</fullName>
    </submittedName>
</protein>
<dbReference type="InterPro" id="IPR039421">
    <property type="entry name" value="Type_1_exporter"/>
</dbReference>
<dbReference type="SUPFAM" id="SSF52540">
    <property type="entry name" value="P-loop containing nucleoside triphosphate hydrolases"/>
    <property type="match status" value="1"/>
</dbReference>
<evidence type="ECO:0000256" key="2">
    <source>
        <dbReference type="ARBA" id="ARBA00005417"/>
    </source>
</evidence>
<dbReference type="InterPro" id="IPR011527">
    <property type="entry name" value="ABC1_TM_dom"/>
</dbReference>
<evidence type="ECO:0000256" key="1">
    <source>
        <dbReference type="ARBA" id="ARBA00004651"/>
    </source>
</evidence>
<feature type="domain" description="ABC transmembrane type-1" evidence="10">
    <location>
        <begin position="30"/>
        <end position="308"/>
    </location>
</feature>
<dbReference type="FunFam" id="3.40.50.300:FF:000218">
    <property type="entry name" value="Multidrug ABC transporter ATP-binding protein"/>
    <property type="match status" value="1"/>
</dbReference>
<comment type="subcellular location">
    <subcellularLocation>
        <location evidence="1">Cell membrane</location>
        <topology evidence="1">Multi-pass membrane protein</topology>
    </subcellularLocation>
</comment>
<dbReference type="PROSITE" id="PS50929">
    <property type="entry name" value="ABC_TM1F"/>
    <property type="match status" value="1"/>
</dbReference>
<evidence type="ECO:0000256" key="4">
    <source>
        <dbReference type="ARBA" id="ARBA00022741"/>
    </source>
</evidence>
<dbReference type="InterPro" id="IPR036640">
    <property type="entry name" value="ABC1_TM_sf"/>
</dbReference>
<dbReference type="InterPro" id="IPR027417">
    <property type="entry name" value="P-loop_NTPase"/>
</dbReference>
<dbReference type="AlphaFoldDB" id="A0A268P0T2"/>
<proteinExistence type="inferred from homology"/>
<sequence length="594" mass="65753">MGSTTERPIQLKEFISLMRLYRPSLWLLGLALFLVLMETALSLAVPLLTMNLVDITVESNFSGTTAALIAGVFIVQIILSGISMYMMIYIGQIMVAKLRKDLWHKVLRLPVSFYDQNSSGETMSRITHDTNVIKNFFTDQLIPFLSGTIKIIGSIMILFALNWSITLLLLLIVPVSLAVLKPLGRKTYKVSKALQDETASFQGDLGRVLSDIRLVKSSIAEDPETSQGNNRIDQLLKHGLDTGKIMAIISPLMTTITLLVLVVVFGYGGIQVANGTLSAGTLVAIVFYMFQIIPPISQMGHFFTQLQKAKGATERITYIMEENLESQLAASVSYPHNQETVARVNGIRFSNVSFSYPNGSQILKNVSFSAHASEVTAIVGPSGAGKTTLFSLIERFYPPSEGTIEYDNQPINDFDVQEWRQKIAYVAQDSPLMAGTIRYNLTYGHAEKSSDADIHAALEKANLTSFITSLPNGLETEVGERGILVSGGQRQRLAIARAILRNPQILLLDEATAHLDSHSEFLVQEALNQLMLSRTTLVIAHRLSTVQHADKLVVVQSGEITGEGTHDELIEHHQFYRELVDRQLYKKESPELIN</sequence>
<dbReference type="Gene3D" id="1.20.1560.10">
    <property type="entry name" value="ABC transporter type 1, transmembrane domain"/>
    <property type="match status" value="1"/>
</dbReference>